<feature type="domain" description="N-acetyltransferase" evidence="1">
    <location>
        <begin position="23"/>
        <end position="179"/>
    </location>
</feature>
<dbReference type="InterPro" id="IPR000182">
    <property type="entry name" value="GNAT_dom"/>
</dbReference>
<protein>
    <submittedName>
        <fullName evidence="2">GNAT family protein</fullName>
    </submittedName>
</protein>
<evidence type="ECO:0000313" key="3">
    <source>
        <dbReference type="Proteomes" id="UP001597419"/>
    </source>
</evidence>
<reference evidence="3" key="1">
    <citation type="journal article" date="2019" name="Int. J. Syst. Evol. Microbiol.">
        <title>The Global Catalogue of Microorganisms (GCM) 10K type strain sequencing project: providing services to taxonomists for standard genome sequencing and annotation.</title>
        <authorList>
            <consortium name="The Broad Institute Genomics Platform"/>
            <consortium name="The Broad Institute Genome Sequencing Center for Infectious Disease"/>
            <person name="Wu L."/>
            <person name="Ma J."/>
        </authorList>
    </citation>
    <scope>NUCLEOTIDE SEQUENCE [LARGE SCALE GENOMIC DNA]</scope>
    <source>
        <strain evidence="3">CGMCC 4.7643</strain>
    </source>
</reference>
<sequence>MITQSLRSASAPAGSPGWIGRKVRLRAITAADQRTLAGFDRDSASGRAPQIGGYRHWAAHRASTGDDFQLAIETLRGRMLVGSVWIAETDPLSGRFGYGVGIAPRHRRCGYAADAIAVVLAAMFGERGFRKCEVSVYGGNLASLALHGSLGFREEGRRPDPELLRGQVKYPVTMGITAREFAARHPDFVGDGPLSLSTRGRHWRRRRGRHRRAADLG</sequence>
<evidence type="ECO:0000259" key="1">
    <source>
        <dbReference type="PROSITE" id="PS51186"/>
    </source>
</evidence>
<dbReference type="Gene3D" id="3.40.630.30">
    <property type="match status" value="1"/>
</dbReference>
<gene>
    <name evidence="2" type="ORF">ACFSYJ_27430</name>
</gene>
<dbReference type="PANTHER" id="PTHR43415">
    <property type="entry name" value="SPERMIDINE N(1)-ACETYLTRANSFERASE"/>
    <property type="match status" value="1"/>
</dbReference>
<dbReference type="RefSeq" id="WP_345400933.1">
    <property type="nucleotide sequence ID" value="NZ_BAABHG010000012.1"/>
</dbReference>
<dbReference type="Pfam" id="PF13302">
    <property type="entry name" value="Acetyltransf_3"/>
    <property type="match status" value="1"/>
</dbReference>
<name>A0ABW5GNK7_9PSEU</name>
<comment type="caution">
    <text evidence="2">The sequence shown here is derived from an EMBL/GenBank/DDBJ whole genome shotgun (WGS) entry which is preliminary data.</text>
</comment>
<accession>A0ABW5GNK7</accession>
<dbReference type="EMBL" id="JBHUKU010000015">
    <property type="protein sequence ID" value="MFD2462368.1"/>
    <property type="molecule type" value="Genomic_DNA"/>
</dbReference>
<proteinExistence type="predicted"/>
<organism evidence="2 3">
    <name type="scientific">Amycolatopsis samaneae</name>
    <dbReference type="NCBI Taxonomy" id="664691"/>
    <lineage>
        <taxon>Bacteria</taxon>
        <taxon>Bacillati</taxon>
        <taxon>Actinomycetota</taxon>
        <taxon>Actinomycetes</taxon>
        <taxon>Pseudonocardiales</taxon>
        <taxon>Pseudonocardiaceae</taxon>
        <taxon>Amycolatopsis</taxon>
    </lineage>
</organism>
<keyword evidence="3" id="KW-1185">Reference proteome</keyword>
<dbReference type="SUPFAM" id="SSF55729">
    <property type="entry name" value="Acyl-CoA N-acyltransferases (Nat)"/>
    <property type="match status" value="1"/>
</dbReference>
<dbReference type="Proteomes" id="UP001597419">
    <property type="component" value="Unassembled WGS sequence"/>
</dbReference>
<dbReference type="InterPro" id="IPR016181">
    <property type="entry name" value="Acyl_CoA_acyltransferase"/>
</dbReference>
<dbReference type="PANTHER" id="PTHR43415:SF3">
    <property type="entry name" value="GNAT-FAMILY ACETYLTRANSFERASE"/>
    <property type="match status" value="1"/>
</dbReference>
<evidence type="ECO:0000313" key="2">
    <source>
        <dbReference type="EMBL" id="MFD2462368.1"/>
    </source>
</evidence>
<dbReference type="PROSITE" id="PS51186">
    <property type="entry name" value="GNAT"/>
    <property type="match status" value="1"/>
</dbReference>